<keyword evidence="4" id="KW-1185">Reference proteome</keyword>
<name>A0AA40BM10_9PEZI</name>
<evidence type="ECO:0000256" key="2">
    <source>
        <dbReference type="SAM" id="Phobius"/>
    </source>
</evidence>
<feature type="transmembrane region" description="Helical" evidence="2">
    <location>
        <begin position="182"/>
        <end position="200"/>
    </location>
</feature>
<feature type="transmembrane region" description="Helical" evidence="2">
    <location>
        <begin position="206"/>
        <end position="227"/>
    </location>
</feature>
<proteinExistence type="predicted"/>
<feature type="compositionally biased region" description="Basic and acidic residues" evidence="1">
    <location>
        <begin position="40"/>
        <end position="63"/>
    </location>
</feature>
<protein>
    <submittedName>
        <fullName evidence="3">Uncharacterized protein</fullName>
    </submittedName>
</protein>
<evidence type="ECO:0000256" key="1">
    <source>
        <dbReference type="SAM" id="MobiDB-lite"/>
    </source>
</evidence>
<evidence type="ECO:0000313" key="3">
    <source>
        <dbReference type="EMBL" id="KAK0736664.1"/>
    </source>
</evidence>
<dbReference type="Proteomes" id="UP001172159">
    <property type="component" value="Unassembled WGS sequence"/>
</dbReference>
<feature type="compositionally biased region" description="Low complexity" evidence="1">
    <location>
        <begin position="64"/>
        <end position="82"/>
    </location>
</feature>
<evidence type="ECO:0000313" key="4">
    <source>
        <dbReference type="Proteomes" id="UP001172159"/>
    </source>
</evidence>
<feature type="compositionally biased region" description="Pro residues" evidence="1">
    <location>
        <begin position="148"/>
        <end position="161"/>
    </location>
</feature>
<keyword evidence="2" id="KW-0812">Transmembrane</keyword>
<sequence>MSSAKEKPSGIPVASNPATSNPIPRRRSSGGSTNLKRARVKFEDDQKHEAEHSPSTDNKKDDNNSNNNNNTNKNDGNNNHGNVPETSISEQVKKADEPEPEPEPEPTGLPVIEEDNDEPYYVEDDDDQEFYQEETEYDGFQSAQFPFSTPPTSPSSPPGNPPMVTSASLNYDNELSPPLPPYLLFNGTLLLLATLVYALVSSSPAISFLTLLFPGLQLLLAGIVLSLPSQPADSVTPGWKALVQLATVVEWLYFALEVYKDLFGYNLSPGGFLPGGYGPDLGLGDFGPIDLGPLQDPRWPPAARAILARGTRQAGDLLETVDQLVSIAAEAGVIVIWFVVAKAVLKLTKKNVGEEEKNKVD</sequence>
<organism evidence="3 4">
    <name type="scientific">Apiosordaria backusii</name>
    <dbReference type="NCBI Taxonomy" id="314023"/>
    <lineage>
        <taxon>Eukaryota</taxon>
        <taxon>Fungi</taxon>
        <taxon>Dikarya</taxon>
        <taxon>Ascomycota</taxon>
        <taxon>Pezizomycotina</taxon>
        <taxon>Sordariomycetes</taxon>
        <taxon>Sordariomycetidae</taxon>
        <taxon>Sordariales</taxon>
        <taxon>Lasiosphaeriaceae</taxon>
        <taxon>Apiosordaria</taxon>
    </lineage>
</organism>
<dbReference type="AlphaFoldDB" id="A0AA40BM10"/>
<gene>
    <name evidence="3" type="ORF">B0T21DRAFT_411817</name>
</gene>
<feature type="transmembrane region" description="Helical" evidence="2">
    <location>
        <begin position="324"/>
        <end position="345"/>
    </location>
</feature>
<dbReference type="EMBL" id="JAUKTV010000006">
    <property type="protein sequence ID" value="KAK0736664.1"/>
    <property type="molecule type" value="Genomic_DNA"/>
</dbReference>
<keyword evidence="2" id="KW-1133">Transmembrane helix</keyword>
<accession>A0AA40BM10</accession>
<feature type="region of interest" description="Disordered" evidence="1">
    <location>
        <begin position="142"/>
        <end position="166"/>
    </location>
</feature>
<reference evidence="3" key="1">
    <citation type="submission" date="2023-06" db="EMBL/GenBank/DDBJ databases">
        <title>Genome-scale phylogeny and comparative genomics of the fungal order Sordariales.</title>
        <authorList>
            <consortium name="Lawrence Berkeley National Laboratory"/>
            <person name="Hensen N."/>
            <person name="Bonometti L."/>
            <person name="Westerberg I."/>
            <person name="Brannstrom I.O."/>
            <person name="Guillou S."/>
            <person name="Cros-Aarteil S."/>
            <person name="Calhoun S."/>
            <person name="Haridas S."/>
            <person name="Kuo A."/>
            <person name="Mondo S."/>
            <person name="Pangilinan J."/>
            <person name="Riley R."/>
            <person name="Labutti K."/>
            <person name="Andreopoulos B."/>
            <person name="Lipzen A."/>
            <person name="Chen C."/>
            <person name="Yanf M."/>
            <person name="Daum C."/>
            <person name="Ng V."/>
            <person name="Clum A."/>
            <person name="Steindorff A."/>
            <person name="Ohm R."/>
            <person name="Martin F."/>
            <person name="Silar P."/>
            <person name="Natvig D."/>
            <person name="Lalanne C."/>
            <person name="Gautier V."/>
            <person name="Ament-Velasquez S.L."/>
            <person name="Kruys A."/>
            <person name="Hutchinson M.I."/>
            <person name="Powell A.J."/>
            <person name="Barry K."/>
            <person name="Miller A.N."/>
            <person name="Grigoriev I.V."/>
            <person name="Debuchy R."/>
            <person name="Gladieux P."/>
            <person name="Thoren M.H."/>
            <person name="Johannesson H."/>
        </authorList>
    </citation>
    <scope>NUCLEOTIDE SEQUENCE</scope>
    <source>
        <strain evidence="3">CBS 540.89</strain>
    </source>
</reference>
<feature type="region of interest" description="Disordered" evidence="1">
    <location>
        <begin position="1"/>
        <end position="115"/>
    </location>
</feature>
<comment type="caution">
    <text evidence="3">The sequence shown here is derived from an EMBL/GenBank/DDBJ whole genome shotgun (WGS) entry which is preliminary data.</text>
</comment>
<keyword evidence="2" id="KW-0472">Membrane</keyword>